<dbReference type="InterPro" id="IPR023214">
    <property type="entry name" value="HAD_sf"/>
</dbReference>
<dbReference type="PANTHER" id="PTHR12210">
    <property type="entry name" value="DULLARD PROTEIN PHOSPHATASE"/>
    <property type="match status" value="1"/>
</dbReference>
<evidence type="ECO:0000313" key="5">
    <source>
        <dbReference type="Proteomes" id="UP000051952"/>
    </source>
</evidence>
<feature type="region of interest" description="Disordered" evidence="2">
    <location>
        <begin position="304"/>
        <end position="362"/>
    </location>
</feature>
<evidence type="ECO:0000256" key="2">
    <source>
        <dbReference type="SAM" id="MobiDB-lite"/>
    </source>
</evidence>
<keyword evidence="1" id="KW-0496">Mitochondrion</keyword>
<accession>A0A0S4IUQ9</accession>
<protein>
    <recommendedName>
        <fullName evidence="1">Mitochondrial import inner membrane translocase subunit TIM50</fullName>
    </recommendedName>
</protein>
<feature type="compositionally biased region" description="Basic and acidic residues" evidence="2">
    <location>
        <begin position="62"/>
        <end position="75"/>
    </location>
</feature>
<dbReference type="Pfam" id="PF03031">
    <property type="entry name" value="NIF"/>
    <property type="match status" value="1"/>
</dbReference>
<feature type="compositionally biased region" description="Basic residues" evidence="2">
    <location>
        <begin position="1"/>
        <end position="18"/>
    </location>
</feature>
<feature type="compositionally biased region" description="Basic and acidic residues" evidence="2">
    <location>
        <begin position="318"/>
        <end position="331"/>
    </location>
</feature>
<keyword evidence="1" id="KW-0653">Protein transport</keyword>
<dbReference type="PROSITE" id="PS50969">
    <property type="entry name" value="FCP1"/>
    <property type="match status" value="1"/>
</dbReference>
<dbReference type="CDD" id="cd07521">
    <property type="entry name" value="HAD_FCP1-like"/>
    <property type="match status" value="1"/>
</dbReference>
<evidence type="ECO:0000256" key="1">
    <source>
        <dbReference type="RuleBase" id="RU365079"/>
    </source>
</evidence>
<keyword evidence="1" id="KW-0813">Transport</keyword>
<sequence length="362" mass="40383">MSDNKKRHNSPPSQHHRSAPLTEQAVLLRGSSFVHSYAGKASQRSLDSSLDVSQSEAPTTGNEHEEKAAKLARREPTMIRKTGESLIAPLDPATGKRYTVVLDLDETVVYARDGPLYARAHLESLLRVMDKYCEVIVWTAGERTYAKAILQEINTDNIIKHLITRHKSWFNHTNYTKDLCKLGRDLDYVLIIENTPDCVRVNPQNGIIVQDFEGIPHGMEVVESTSSTPPPSPSLTPKCVVPKKPHEDHTFVHLMQLINDLGESGEPVPHFLSKCKLLRRQVVVGSNGEDIPIFYLTSKRRVYRPKAASADAQQDPAEEAKVVKVNRDKDPAAATATTEQSGSTPRRTAAKKRARDDDENEK</sequence>
<feature type="domain" description="FCP1 homology" evidence="3">
    <location>
        <begin position="93"/>
        <end position="235"/>
    </location>
</feature>
<feature type="region of interest" description="Disordered" evidence="2">
    <location>
        <begin position="41"/>
        <end position="75"/>
    </location>
</feature>
<dbReference type="EMBL" id="CYKH01000480">
    <property type="protein sequence ID" value="CUF99028.1"/>
    <property type="molecule type" value="Genomic_DNA"/>
</dbReference>
<evidence type="ECO:0000313" key="4">
    <source>
        <dbReference type="EMBL" id="CUF99028.1"/>
    </source>
</evidence>
<dbReference type="FunFam" id="3.40.50.1000:FF:000159">
    <property type="entry name" value="TFIIF-stimulated CTD phosphatase"/>
    <property type="match status" value="1"/>
</dbReference>
<dbReference type="AlphaFoldDB" id="A0A0S4IUQ9"/>
<dbReference type="SMART" id="SM00577">
    <property type="entry name" value="CPDc"/>
    <property type="match status" value="1"/>
</dbReference>
<dbReference type="OMA" id="ERDYAKC"/>
<dbReference type="Gene3D" id="3.40.50.1000">
    <property type="entry name" value="HAD superfamily/HAD-like"/>
    <property type="match status" value="1"/>
</dbReference>
<evidence type="ECO:0000259" key="3">
    <source>
        <dbReference type="PROSITE" id="PS50969"/>
    </source>
</evidence>
<comment type="subcellular location">
    <subcellularLocation>
        <location evidence="1">Mitochondrion inner membrane</location>
        <topology evidence="1">Single-pass membrane protein</topology>
    </subcellularLocation>
</comment>
<keyword evidence="1" id="KW-0809">Transit peptide</keyword>
<feature type="region of interest" description="Disordered" evidence="2">
    <location>
        <begin position="1"/>
        <end position="24"/>
    </location>
</feature>
<reference evidence="5" key="1">
    <citation type="submission" date="2015-09" db="EMBL/GenBank/DDBJ databases">
        <authorList>
            <consortium name="Pathogen Informatics"/>
        </authorList>
    </citation>
    <scope>NUCLEOTIDE SEQUENCE [LARGE SCALE GENOMIC DNA]</scope>
    <source>
        <strain evidence="5">Lake Konstanz</strain>
    </source>
</reference>
<keyword evidence="5" id="KW-1185">Reference proteome</keyword>
<name>A0A0S4IUQ9_BODSA</name>
<feature type="compositionally biased region" description="Polar residues" evidence="2">
    <location>
        <begin position="335"/>
        <end position="345"/>
    </location>
</feature>
<organism evidence="4 5">
    <name type="scientific">Bodo saltans</name>
    <name type="common">Flagellated protozoan</name>
    <dbReference type="NCBI Taxonomy" id="75058"/>
    <lineage>
        <taxon>Eukaryota</taxon>
        <taxon>Discoba</taxon>
        <taxon>Euglenozoa</taxon>
        <taxon>Kinetoplastea</taxon>
        <taxon>Metakinetoplastina</taxon>
        <taxon>Eubodonida</taxon>
        <taxon>Bodonidae</taxon>
        <taxon>Bodo</taxon>
    </lineage>
</organism>
<keyword evidence="1" id="KW-0811">Translocation</keyword>
<dbReference type="InterPro" id="IPR004274">
    <property type="entry name" value="FCP1_dom"/>
</dbReference>
<dbReference type="GO" id="GO:0015031">
    <property type="term" value="P:protein transport"/>
    <property type="evidence" value="ECO:0007669"/>
    <property type="project" value="UniProtKB-KW"/>
</dbReference>
<dbReference type="VEuPathDB" id="TriTrypDB:BSAL_68705"/>
<dbReference type="InterPro" id="IPR050365">
    <property type="entry name" value="TIM50"/>
</dbReference>
<dbReference type="GO" id="GO:0005744">
    <property type="term" value="C:TIM23 mitochondrial import inner membrane translocase complex"/>
    <property type="evidence" value="ECO:0007669"/>
    <property type="project" value="UniProtKB-UniRule"/>
</dbReference>
<dbReference type="InterPro" id="IPR036412">
    <property type="entry name" value="HAD-like_sf"/>
</dbReference>
<comment type="similarity">
    <text evidence="1">Belongs to the TIM50 family.</text>
</comment>
<feature type="compositionally biased region" description="Polar residues" evidence="2">
    <location>
        <begin position="42"/>
        <end position="61"/>
    </location>
</feature>
<dbReference type="OrthoDB" id="277011at2759"/>
<comment type="subunit">
    <text evidence="1">Component of the TIM23 complex.</text>
</comment>
<dbReference type="SUPFAM" id="SSF56784">
    <property type="entry name" value="HAD-like"/>
    <property type="match status" value="1"/>
</dbReference>
<comment type="function">
    <text evidence="1">Essential component of the TIM23 complex, a complex that mediates the translocation of transit peptide-containing proteins across the mitochondrial inner membrane.</text>
</comment>
<dbReference type="Proteomes" id="UP000051952">
    <property type="component" value="Unassembled WGS sequence"/>
</dbReference>
<gene>
    <name evidence="4" type="ORF">BSAL_68705</name>
</gene>
<proteinExistence type="inferred from homology"/>